<dbReference type="EMBL" id="MU277221">
    <property type="protein sequence ID" value="KAI0060173.1"/>
    <property type="molecule type" value="Genomic_DNA"/>
</dbReference>
<name>A0ACB8SWE4_9AGAM</name>
<dbReference type="Proteomes" id="UP000814140">
    <property type="component" value="Unassembled WGS sequence"/>
</dbReference>
<sequence>MNVFARAAPKKGENFELRADLNSEYRDKRKDAIKRVIANMTVGKDVSGLFPDVLKNMQTEDIEQKKLVYLYLINYAKTQPDLVILAVNTFVKDSDDSNPLIRALAIRTMGCIRVEKIIDYLSGPLQKCLHDENPYVRKTAALCVAKLYDLKPELVLENGFLEQLHDMISDSNPMVVANTVTALSDIHIAATSQPSTSSSDPAIFVITSTILNKLLIALNECSEWGRVAILSALARYEAQDEKESEHICERVVPQFQHVNGSVVLGAVRVIMIHMRGVRREELTRQLVRKMAPPLVTLLSSPPEVQWVALRNINLLLQKRSDILSNEMRVFFCKYNDPLYVKVEKLDIMVRLANEHNVDALLSELKEYASEVDVDFVRRSIKAIGQAAVKIDAGAERCVNVLLDLIATRVSYVVQEAVVVMKDIFRRYPSTYEGVIPTLCANLEELDEPEAKASLIWIIGEYANKIDNADELLGIFVDTFTEESYSVQLQTLTAVVKLFLFKPDTSQAIVQRVLNTATKDCDSPDVRDRAYIYWRLLSTDPGAAKSVVLAHRPPISLPRTTVAPALLNELIGEISSLASVYQKPAETFIGQGRIGADSMQRKGTDPADDRPSTQKALQTVVAGQQSENLLDFDDDPASDQPTGLAATQVLQQTPAAANLLAGTSSNPLDDLVSIFGNTSVASPTAPQQNAFGGLGGLGVGSPALTPVSQVASPASANPQEDLLGLF</sequence>
<gene>
    <name evidence="1" type="ORF">BV25DRAFT_1871361</name>
</gene>
<comment type="caution">
    <text evidence="1">The sequence shown here is derived from an EMBL/GenBank/DDBJ whole genome shotgun (WGS) entry which is preliminary data.</text>
</comment>
<reference evidence="1" key="1">
    <citation type="submission" date="2021-03" db="EMBL/GenBank/DDBJ databases">
        <authorList>
            <consortium name="DOE Joint Genome Institute"/>
            <person name="Ahrendt S."/>
            <person name="Looney B.P."/>
            <person name="Miyauchi S."/>
            <person name="Morin E."/>
            <person name="Drula E."/>
            <person name="Courty P.E."/>
            <person name="Chicoki N."/>
            <person name="Fauchery L."/>
            <person name="Kohler A."/>
            <person name="Kuo A."/>
            <person name="Labutti K."/>
            <person name="Pangilinan J."/>
            <person name="Lipzen A."/>
            <person name="Riley R."/>
            <person name="Andreopoulos W."/>
            <person name="He G."/>
            <person name="Johnson J."/>
            <person name="Barry K.W."/>
            <person name="Grigoriev I.V."/>
            <person name="Nagy L."/>
            <person name="Hibbett D."/>
            <person name="Henrissat B."/>
            <person name="Matheny P.B."/>
            <person name="Labbe J."/>
            <person name="Martin F."/>
        </authorList>
    </citation>
    <scope>NUCLEOTIDE SEQUENCE</scope>
    <source>
        <strain evidence="1">HHB10654</strain>
    </source>
</reference>
<evidence type="ECO:0000313" key="1">
    <source>
        <dbReference type="EMBL" id="KAI0060173.1"/>
    </source>
</evidence>
<organism evidence="1 2">
    <name type="scientific">Artomyces pyxidatus</name>
    <dbReference type="NCBI Taxonomy" id="48021"/>
    <lineage>
        <taxon>Eukaryota</taxon>
        <taxon>Fungi</taxon>
        <taxon>Dikarya</taxon>
        <taxon>Basidiomycota</taxon>
        <taxon>Agaricomycotina</taxon>
        <taxon>Agaricomycetes</taxon>
        <taxon>Russulales</taxon>
        <taxon>Auriscalpiaceae</taxon>
        <taxon>Artomyces</taxon>
    </lineage>
</organism>
<keyword evidence="2" id="KW-1185">Reference proteome</keyword>
<proteinExistence type="predicted"/>
<evidence type="ECO:0000313" key="2">
    <source>
        <dbReference type="Proteomes" id="UP000814140"/>
    </source>
</evidence>
<reference evidence="1" key="2">
    <citation type="journal article" date="2022" name="New Phytol.">
        <title>Evolutionary transition to the ectomycorrhizal habit in the genomes of a hyperdiverse lineage of mushroom-forming fungi.</title>
        <authorList>
            <person name="Looney B."/>
            <person name="Miyauchi S."/>
            <person name="Morin E."/>
            <person name="Drula E."/>
            <person name="Courty P.E."/>
            <person name="Kohler A."/>
            <person name="Kuo A."/>
            <person name="LaButti K."/>
            <person name="Pangilinan J."/>
            <person name="Lipzen A."/>
            <person name="Riley R."/>
            <person name="Andreopoulos W."/>
            <person name="He G."/>
            <person name="Johnson J."/>
            <person name="Nolan M."/>
            <person name="Tritt A."/>
            <person name="Barry K.W."/>
            <person name="Grigoriev I.V."/>
            <person name="Nagy L.G."/>
            <person name="Hibbett D."/>
            <person name="Henrissat B."/>
            <person name="Matheny P.B."/>
            <person name="Labbe J."/>
            <person name="Martin F.M."/>
        </authorList>
    </citation>
    <scope>NUCLEOTIDE SEQUENCE</scope>
    <source>
        <strain evidence="1">HHB10654</strain>
    </source>
</reference>
<protein>
    <submittedName>
        <fullName evidence="1">Adaptor protein complex beta subunit</fullName>
    </submittedName>
</protein>
<accession>A0ACB8SWE4</accession>